<dbReference type="PROSITE" id="PS50887">
    <property type="entry name" value="GGDEF"/>
    <property type="match status" value="1"/>
</dbReference>
<keyword evidence="1" id="KW-0472">Membrane</keyword>
<dbReference type="GO" id="GO:1902201">
    <property type="term" value="P:negative regulation of bacterial-type flagellum-dependent cell motility"/>
    <property type="evidence" value="ECO:0007669"/>
    <property type="project" value="TreeGrafter"/>
</dbReference>
<dbReference type="SMART" id="SM00267">
    <property type="entry name" value="GGDEF"/>
    <property type="match status" value="1"/>
</dbReference>
<keyword evidence="4" id="KW-1185">Reference proteome</keyword>
<dbReference type="Pfam" id="PF00990">
    <property type="entry name" value="GGDEF"/>
    <property type="match status" value="1"/>
</dbReference>
<dbReference type="GO" id="GO:0052621">
    <property type="term" value="F:diguanylate cyclase activity"/>
    <property type="evidence" value="ECO:0007669"/>
    <property type="project" value="TreeGrafter"/>
</dbReference>
<dbReference type="InterPro" id="IPR043128">
    <property type="entry name" value="Rev_trsase/Diguanyl_cyclase"/>
</dbReference>
<feature type="transmembrane region" description="Helical" evidence="1">
    <location>
        <begin position="123"/>
        <end position="141"/>
    </location>
</feature>
<dbReference type="CDD" id="cd01949">
    <property type="entry name" value="GGDEF"/>
    <property type="match status" value="1"/>
</dbReference>
<dbReference type="OrthoDB" id="23692at2"/>
<protein>
    <submittedName>
        <fullName evidence="3">Diguanylate cyclase</fullName>
    </submittedName>
</protein>
<feature type="domain" description="GGDEF" evidence="2">
    <location>
        <begin position="208"/>
        <end position="323"/>
    </location>
</feature>
<reference evidence="3 4" key="1">
    <citation type="journal article" date="2009" name="Stand. Genomic Sci.">
        <title>Complete genome sequence of Acidimicrobium ferrooxidans type strain (ICP).</title>
        <authorList>
            <person name="Clum A."/>
            <person name="Nolan M."/>
            <person name="Lang E."/>
            <person name="Glavina Del Rio T."/>
            <person name="Tice H."/>
            <person name="Copeland A."/>
            <person name="Cheng J.F."/>
            <person name="Lucas S."/>
            <person name="Chen F."/>
            <person name="Bruce D."/>
            <person name="Goodwin L."/>
            <person name="Pitluck S."/>
            <person name="Ivanova N."/>
            <person name="Mavrommatis K."/>
            <person name="Mikhailova N."/>
            <person name="Pati A."/>
            <person name="Chen A."/>
            <person name="Palaniappan K."/>
            <person name="Goker M."/>
            <person name="Spring S."/>
            <person name="Land M."/>
            <person name="Hauser L."/>
            <person name="Chang Y.J."/>
            <person name="Jeffries C.C."/>
            <person name="Chain P."/>
            <person name="Bristow J."/>
            <person name="Eisen J.A."/>
            <person name="Markowitz V."/>
            <person name="Hugenholtz P."/>
            <person name="Kyrpides N.C."/>
            <person name="Klenk H.P."/>
            <person name="Lapidus A."/>
        </authorList>
    </citation>
    <scope>NUCLEOTIDE SEQUENCE [LARGE SCALE GENOMIC DNA]</scope>
    <source>
        <strain evidence="4">DSM 10331 / JCM 15462 / NBRC 103882 / ICP</strain>
    </source>
</reference>
<feature type="transmembrane region" description="Helical" evidence="1">
    <location>
        <begin position="147"/>
        <end position="164"/>
    </location>
</feature>
<dbReference type="AlphaFoldDB" id="C7M253"/>
<dbReference type="NCBIfam" id="TIGR00254">
    <property type="entry name" value="GGDEF"/>
    <property type="match status" value="1"/>
</dbReference>
<keyword evidence="1" id="KW-0812">Transmembrane</keyword>
<name>C7M253_ACIFD</name>
<evidence type="ECO:0000313" key="3">
    <source>
        <dbReference type="EMBL" id="ACU53151.1"/>
    </source>
</evidence>
<dbReference type="InterPro" id="IPR050469">
    <property type="entry name" value="Diguanylate_Cyclase"/>
</dbReference>
<gene>
    <name evidence="3" type="ordered locus">Afer_0182</name>
</gene>
<dbReference type="Gene3D" id="3.30.70.270">
    <property type="match status" value="1"/>
</dbReference>
<dbReference type="STRING" id="525909.Afer_0182"/>
<organism evidence="3 4">
    <name type="scientific">Acidimicrobium ferrooxidans (strain DSM 10331 / JCM 15462 / NBRC 103882 / ICP)</name>
    <dbReference type="NCBI Taxonomy" id="525909"/>
    <lineage>
        <taxon>Bacteria</taxon>
        <taxon>Bacillati</taxon>
        <taxon>Actinomycetota</taxon>
        <taxon>Acidimicrobiia</taxon>
        <taxon>Acidimicrobiales</taxon>
        <taxon>Acidimicrobiaceae</taxon>
        <taxon>Acidimicrobium</taxon>
    </lineage>
</organism>
<dbReference type="GO" id="GO:0005886">
    <property type="term" value="C:plasma membrane"/>
    <property type="evidence" value="ECO:0007669"/>
    <property type="project" value="TreeGrafter"/>
</dbReference>
<feature type="transmembrane region" description="Helical" evidence="1">
    <location>
        <begin position="20"/>
        <end position="44"/>
    </location>
</feature>
<keyword evidence="1" id="KW-1133">Transmembrane helix</keyword>
<dbReference type="GO" id="GO:0043709">
    <property type="term" value="P:cell adhesion involved in single-species biofilm formation"/>
    <property type="evidence" value="ECO:0007669"/>
    <property type="project" value="TreeGrafter"/>
</dbReference>
<evidence type="ECO:0000313" key="4">
    <source>
        <dbReference type="Proteomes" id="UP000000771"/>
    </source>
</evidence>
<feature type="transmembrane region" description="Helical" evidence="1">
    <location>
        <begin position="65"/>
        <end position="85"/>
    </location>
</feature>
<dbReference type="PANTHER" id="PTHR45138:SF9">
    <property type="entry name" value="DIGUANYLATE CYCLASE DGCM-RELATED"/>
    <property type="match status" value="1"/>
</dbReference>
<dbReference type="EMBL" id="CP001631">
    <property type="protein sequence ID" value="ACU53151.1"/>
    <property type="molecule type" value="Genomic_DNA"/>
</dbReference>
<feature type="transmembrane region" description="Helical" evidence="1">
    <location>
        <begin position="91"/>
        <end position="116"/>
    </location>
</feature>
<dbReference type="eggNOG" id="COG2199">
    <property type="taxonomic scope" value="Bacteria"/>
</dbReference>
<dbReference type="PANTHER" id="PTHR45138">
    <property type="entry name" value="REGULATORY COMPONENTS OF SENSORY TRANSDUCTION SYSTEM"/>
    <property type="match status" value="1"/>
</dbReference>
<dbReference type="InterPro" id="IPR000160">
    <property type="entry name" value="GGDEF_dom"/>
</dbReference>
<evidence type="ECO:0000256" key="1">
    <source>
        <dbReference type="SAM" id="Phobius"/>
    </source>
</evidence>
<sequence length="323" mass="33983">MSRGGDSSALPPELWQRASRYTWIATALLLPTMVPAFVIGGWALRVSDASFALAALVGWLARRRLGLGANLLVTTVASAGALLQLSVPVDAVTTLIAASVIRSTLLLFAGVGVYAMSFIGGRVGLAFAGVLLVATALVHPVGLLGAVLALALAALLGYMIHGLVEHLAHRERELSAAALVDPLTGLGNRRALERAFDVAVAEAARQDTTLFVSLWDLDALKRTNDERGHEAGDALLRDFAAALTRTLHDQDQAFRIGGDEFCCLHLGLKDGASILARMALAFPSVSGGFAEVGNDSLGTALAQADRAMYAAKRRRRRHDGSDG</sequence>
<evidence type="ECO:0000259" key="2">
    <source>
        <dbReference type="PROSITE" id="PS50887"/>
    </source>
</evidence>
<accession>C7M253</accession>
<dbReference type="HOGENOM" id="CLU_905942_0_0_11"/>
<dbReference type="InterPro" id="IPR029787">
    <property type="entry name" value="Nucleotide_cyclase"/>
</dbReference>
<dbReference type="Proteomes" id="UP000000771">
    <property type="component" value="Chromosome"/>
</dbReference>
<dbReference type="RefSeq" id="WP_015797656.1">
    <property type="nucleotide sequence ID" value="NC_013124.1"/>
</dbReference>
<dbReference type="KEGG" id="afo:Afer_0182"/>
<dbReference type="SUPFAM" id="SSF55073">
    <property type="entry name" value="Nucleotide cyclase"/>
    <property type="match status" value="1"/>
</dbReference>
<proteinExistence type="predicted"/>